<dbReference type="AlphaFoldDB" id="A0AAD6S5B2"/>
<keyword evidence="2" id="KW-1185">Reference proteome</keyword>
<evidence type="ECO:0000313" key="1">
    <source>
        <dbReference type="EMBL" id="KAJ7020822.1"/>
    </source>
</evidence>
<proteinExistence type="predicted"/>
<evidence type="ECO:0000313" key="2">
    <source>
        <dbReference type="Proteomes" id="UP001218188"/>
    </source>
</evidence>
<sequence length="170" mass="19399">MGNIDLQHELLLINKKFGIIDRRSGRECNCVRRVYSAKIDGRNTDLTLAMYEGDGAEEAWQQHVKMYMSLRHPNIVQMYGTARSGAMFTNGGLRLDTNPTIRGLSFTDHDCVHLCMPCGRMEEYLRLYETTVAGLRQELQREVEDVLHIVDTSFKWPALCRSSPSSGWQG</sequence>
<comment type="caution">
    <text evidence="1">The sequence shown here is derived from an EMBL/GenBank/DDBJ whole genome shotgun (WGS) entry which is preliminary data.</text>
</comment>
<evidence type="ECO:0008006" key="3">
    <source>
        <dbReference type="Google" id="ProtNLM"/>
    </source>
</evidence>
<protein>
    <recommendedName>
        <fullName evidence="3">Protein kinase domain-containing protein</fullName>
    </recommendedName>
</protein>
<reference evidence="1" key="1">
    <citation type="submission" date="2023-03" db="EMBL/GenBank/DDBJ databases">
        <title>Massive genome expansion in bonnet fungi (Mycena s.s.) driven by repeated elements and novel gene families across ecological guilds.</title>
        <authorList>
            <consortium name="Lawrence Berkeley National Laboratory"/>
            <person name="Harder C.B."/>
            <person name="Miyauchi S."/>
            <person name="Viragh M."/>
            <person name="Kuo A."/>
            <person name="Thoen E."/>
            <person name="Andreopoulos B."/>
            <person name="Lu D."/>
            <person name="Skrede I."/>
            <person name="Drula E."/>
            <person name="Henrissat B."/>
            <person name="Morin E."/>
            <person name="Kohler A."/>
            <person name="Barry K."/>
            <person name="LaButti K."/>
            <person name="Morin E."/>
            <person name="Salamov A."/>
            <person name="Lipzen A."/>
            <person name="Mereny Z."/>
            <person name="Hegedus B."/>
            <person name="Baldrian P."/>
            <person name="Stursova M."/>
            <person name="Weitz H."/>
            <person name="Taylor A."/>
            <person name="Grigoriev I.V."/>
            <person name="Nagy L.G."/>
            <person name="Martin F."/>
            <person name="Kauserud H."/>
        </authorList>
    </citation>
    <scope>NUCLEOTIDE SEQUENCE</scope>
    <source>
        <strain evidence="1">CBHHK200</strain>
    </source>
</reference>
<dbReference type="EMBL" id="JARJCM010000249">
    <property type="protein sequence ID" value="KAJ7020822.1"/>
    <property type="molecule type" value="Genomic_DNA"/>
</dbReference>
<gene>
    <name evidence="1" type="ORF">C8F04DRAFT_277332</name>
</gene>
<accession>A0AAD6S5B2</accession>
<name>A0AAD6S5B2_9AGAR</name>
<dbReference type="Proteomes" id="UP001218188">
    <property type="component" value="Unassembled WGS sequence"/>
</dbReference>
<organism evidence="1 2">
    <name type="scientific">Mycena alexandri</name>
    <dbReference type="NCBI Taxonomy" id="1745969"/>
    <lineage>
        <taxon>Eukaryota</taxon>
        <taxon>Fungi</taxon>
        <taxon>Dikarya</taxon>
        <taxon>Basidiomycota</taxon>
        <taxon>Agaricomycotina</taxon>
        <taxon>Agaricomycetes</taxon>
        <taxon>Agaricomycetidae</taxon>
        <taxon>Agaricales</taxon>
        <taxon>Marasmiineae</taxon>
        <taxon>Mycenaceae</taxon>
        <taxon>Mycena</taxon>
    </lineage>
</organism>
<dbReference type="Gene3D" id="3.30.200.20">
    <property type="entry name" value="Phosphorylase Kinase, domain 1"/>
    <property type="match status" value="1"/>
</dbReference>